<comment type="caution">
    <text evidence="10">The sequence shown here is derived from an EMBL/GenBank/DDBJ whole genome shotgun (WGS) entry which is preliminary data.</text>
</comment>
<dbReference type="GO" id="GO:0006865">
    <property type="term" value="P:amino acid transport"/>
    <property type="evidence" value="ECO:0007669"/>
    <property type="project" value="TreeGrafter"/>
</dbReference>
<accession>A0A7W9KLJ0</accession>
<protein>
    <submittedName>
        <fullName evidence="10">Glutamate transport system permease protein</fullName>
    </submittedName>
</protein>
<keyword evidence="2 7" id="KW-0813">Transport</keyword>
<evidence type="ECO:0000256" key="3">
    <source>
        <dbReference type="ARBA" id="ARBA00022475"/>
    </source>
</evidence>
<keyword evidence="11" id="KW-1185">Reference proteome</keyword>
<dbReference type="InterPro" id="IPR043429">
    <property type="entry name" value="ArtM/GltK/GlnP/TcyL/YhdX-like"/>
</dbReference>
<feature type="transmembrane region" description="Helical" evidence="7">
    <location>
        <begin position="186"/>
        <end position="209"/>
    </location>
</feature>
<keyword evidence="6 7" id="KW-0472">Membrane</keyword>
<gene>
    <name evidence="10" type="ORF">BJ998_005866</name>
</gene>
<evidence type="ECO:0000259" key="9">
    <source>
        <dbReference type="PROSITE" id="PS50928"/>
    </source>
</evidence>
<dbReference type="GO" id="GO:0043190">
    <property type="term" value="C:ATP-binding cassette (ABC) transporter complex"/>
    <property type="evidence" value="ECO:0007669"/>
    <property type="project" value="InterPro"/>
</dbReference>
<feature type="transmembrane region" description="Helical" evidence="7">
    <location>
        <begin position="106"/>
        <end position="130"/>
    </location>
</feature>
<evidence type="ECO:0000256" key="8">
    <source>
        <dbReference type="SAM" id="MobiDB-lite"/>
    </source>
</evidence>
<organism evidence="10 11">
    <name type="scientific">Kutzneria kofuensis</name>
    <dbReference type="NCBI Taxonomy" id="103725"/>
    <lineage>
        <taxon>Bacteria</taxon>
        <taxon>Bacillati</taxon>
        <taxon>Actinomycetota</taxon>
        <taxon>Actinomycetes</taxon>
        <taxon>Pseudonocardiales</taxon>
        <taxon>Pseudonocardiaceae</taxon>
        <taxon>Kutzneria</taxon>
    </lineage>
</organism>
<proteinExistence type="inferred from homology"/>
<dbReference type="PANTHER" id="PTHR30614">
    <property type="entry name" value="MEMBRANE COMPONENT OF AMINO ACID ABC TRANSPORTER"/>
    <property type="match status" value="1"/>
</dbReference>
<evidence type="ECO:0000256" key="7">
    <source>
        <dbReference type="RuleBase" id="RU363032"/>
    </source>
</evidence>
<dbReference type="InterPro" id="IPR010065">
    <property type="entry name" value="AA_ABC_transptr_permease_3TM"/>
</dbReference>
<dbReference type="Pfam" id="PF00528">
    <property type="entry name" value="BPD_transp_1"/>
    <property type="match status" value="1"/>
</dbReference>
<feature type="transmembrane region" description="Helical" evidence="7">
    <location>
        <begin position="142"/>
        <end position="165"/>
    </location>
</feature>
<evidence type="ECO:0000256" key="2">
    <source>
        <dbReference type="ARBA" id="ARBA00022448"/>
    </source>
</evidence>
<evidence type="ECO:0000256" key="1">
    <source>
        <dbReference type="ARBA" id="ARBA00004651"/>
    </source>
</evidence>
<feature type="transmembrane region" description="Helical" evidence="7">
    <location>
        <begin position="65"/>
        <end position="94"/>
    </location>
</feature>
<feature type="transmembrane region" description="Helical" evidence="7">
    <location>
        <begin position="21"/>
        <end position="43"/>
    </location>
</feature>
<dbReference type="Proteomes" id="UP000585638">
    <property type="component" value="Unassembled WGS sequence"/>
</dbReference>
<name>A0A7W9KLJ0_9PSEU</name>
<dbReference type="PROSITE" id="PS50928">
    <property type="entry name" value="ABC_TM1"/>
    <property type="match status" value="1"/>
</dbReference>
<evidence type="ECO:0000256" key="4">
    <source>
        <dbReference type="ARBA" id="ARBA00022692"/>
    </source>
</evidence>
<dbReference type="Gene3D" id="1.10.3720.10">
    <property type="entry name" value="MetI-like"/>
    <property type="match status" value="1"/>
</dbReference>
<comment type="subcellular location">
    <subcellularLocation>
        <location evidence="1 7">Cell membrane</location>
        <topology evidence="1 7">Multi-pass membrane protein</topology>
    </subcellularLocation>
</comment>
<evidence type="ECO:0000256" key="6">
    <source>
        <dbReference type="ARBA" id="ARBA00023136"/>
    </source>
</evidence>
<keyword evidence="3" id="KW-1003">Cell membrane</keyword>
<dbReference type="AlphaFoldDB" id="A0A7W9KLJ0"/>
<feature type="domain" description="ABC transmembrane type-1" evidence="9">
    <location>
        <begin position="70"/>
        <end position="262"/>
    </location>
</feature>
<reference evidence="10 11" key="1">
    <citation type="submission" date="2020-08" db="EMBL/GenBank/DDBJ databases">
        <title>Sequencing the genomes of 1000 actinobacteria strains.</title>
        <authorList>
            <person name="Klenk H.-P."/>
        </authorList>
    </citation>
    <scope>NUCLEOTIDE SEQUENCE [LARGE SCALE GENOMIC DNA]</scope>
    <source>
        <strain evidence="10 11">DSM 43851</strain>
    </source>
</reference>
<dbReference type="InterPro" id="IPR035906">
    <property type="entry name" value="MetI-like_sf"/>
</dbReference>
<dbReference type="PANTHER" id="PTHR30614:SF21">
    <property type="entry name" value="AMINO ACID ABC TRANSPORTER PERMEASE"/>
    <property type="match status" value="1"/>
</dbReference>
<feature type="transmembrane region" description="Helical" evidence="7">
    <location>
        <begin position="241"/>
        <end position="263"/>
    </location>
</feature>
<dbReference type="EMBL" id="JACHIR010000001">
    <property type="protein sequence ID" value="MBB5894670.1"/>
    <property type="molecule type" value="Genomic_DNA"/>
</dbReference>
<sequence>MSGAPSVLYDAPGPKAKVRNTVYSVVFLVVLAAAAWFVLAALGNKDQLTAKMWSPFVDGGTWTEYLIPGLGTTLLAAVLAIVIALPVGAIFGIARLSEHVWIRVPAGVLVELFRAIPVLMLMLFSNFFYVWYTDIDSDIRPLFAVVTGLVLYNGSVLAEVFRAGISSLPRGQSEAAYALGLRKTQTMLTILLPQAVTVMLPAIVSQLVVVVKDTALGSTILSFSDLLSNYRILSANYGNTIPTLIVIGVIYVVVNMVVTRLAAMLERRMSRRGRSTARPEGPASTTAVPMADLPVADPL</sequence>
<dbReference type="SUPFAM" id="SSF161098">
    <property type="entry name" value="MetI-like"/>
    <property type="match status" value="1"/>
</dbReference>
<keyword evidence="5 7" id="KW-1133">Transmembrane helix</keyword>
<dbReference type="CDD" id="cd06261">
    <property type="entry name" value="TM_PBP2"/>
    <property type="match status" value="1"/>
</dbReference>
<comment type="similarity">
    <text evidence="7">Belongs to the binding-protein-dependent transport system permease family.</text>
</comment>
<dbReference type="GO" id="GO:0022857">
    <property type="term" value="F:transmembrane transporter activity"/>
    <property type="evidence" value="ECO:0007669"/>
    <property type="project" value="InterPro"/>
</dbReference>
<evidence type="ECO:0000313" key="11">
    <source>
        <dbReference type="Proteomes" id="UP000585638"/>
    </source>
</evidence>
<evidence type="ECO:0000256" key="5">
    <source>
        <dbReference type="ARBA" id="ARBA00022989"/>
    </source>
</evidence>
<keyword evidence="4 7" id="KW-0812">Transmembrane</keyword>
<feature type="region of interest" description="Disordered" evidence="8">
    <location>
        <begin position="269"/>
        <end position="299"/>
    </location>
</feature>
<evidence type="ECO:0000313" key="10">
    <source>
        <dbReference type="EMBL" id="MBB5894670.1"/>
    </source>
</evidence>
<dbReference type="NCBIfam" id="TIGR01726">
    <property type="entry name" value="HEQRo_perm_3TM"/>
    <property type="match status" value="1"/>
</dbReference>
<dbReference type="RefSeq" id="WP_184866560.1">
    <property type="nucleotide sequence ID" value="NZ_BAAAWY010000019.1"/>
</dbReference>
<dbReference type="InterPro" id="IPR000515">
    <property type="entry name" value="MetI-like"/>
</dbReference>